<dbReference type="PROSITE" id="PS50011">
    <property type="entry name" value="PROTEIN_KINASE_DOM"/>
    <property type="match status" value="1"/>
</dbReference>
<feature type="disulfide bond" evidence="7">
    <location>
        <begin position="155"/>
        <end position="173"/>
    </location>
</feature>
<evidence type="ECO:0000256" key="1">
    <source>
        <dbReference type="ARBA" id="ARBA00022679"/>
    </source>
</evidence>
<dbReference type="PROSITE" id="PS00108">
    <property type="entry name" value="PROTEIN_KINASE_ST"/>
    <property type="match status" value="1"/>
</dbReference>
<dbReference type="InterPro" id="IPR036055">
    <property type="entry name" value="LDL_receptor-like_sf"/>
</dbReference>
<keyword evidence="12" id="KW-1185">Reference proteome</keyword>
<evidence type="ECO:0000256" key="3">
    <source>
        <dbReference type="ARBA" id="ARBA00022777"/>
    </source>
</evidence>
<dbReference type="Gene3D" id="4.10.400.10">
    <property type="entry name" value="Low-density Lipoprotein Receptor"/>
    <property type="match status" value="2"/>
</dbReference>
<keyword evidence="8" id="KW-0472">Membrane</keyword>
<keyword evidence="8" id="KW-1133">Transmembrane helix</keyword>
<dbReference type="GO" id="GO:0005634">
    <property type="term" value="C:nucleus"/>
    <property type="evidence" value="ECO:0007669"/>
    <property type="project" value="TreeGrafter"/>
</dbReference>
<evidence type="ECO:0000256" key="2">
    <source>
        <dbReference type="ARBA" id="ARBA00022741"/>
    </source>
</evidence>
<comment type="similarity">
    <text evidence="6">Belongs to the protein kinase superfamily. Ser/Thr protein kinase family. GCN2 subfamily.</text>
</comment>
<dbReference type="PANTHER" id="PTHR11042:SF190">
    <property type="entry name" value="MITOSIS INHIBITOR PROTEIN KINASE MIK1"/>
    <property type="match status" value="1"/>
</dbReference>
<dbReference type="InterPro" id="IPR002172">
    <property type="entry name" value="LDrepeatLR_classA_rpt"/>
</dbReference>
<dbReference type="GO" id="GO:0004672">
    <property type="term" value="F:protein kinase activity"/>
    <property type="evidence" value="ECO:0007669"/>
    <property type="project" value="InterPro"/>
</dbReference>
<proteinExistence type="inferred from homology"/>
<dbReference type="Pfam" id="PF00069">
    <property type="entry name" value="Pkinase"/>
    <property type="match status" value="1"/>
</dbReference>
<feature type="domain" description="Protein kinase" evidence="9">
    <location>
        <begin position="263"/>
        <end position="584"/>
    </location>
</feature>
<evidence type="ECO:0000259" key="9">
    <source>
        <dbReference type="PROSITE" id="PS50011"/>
    </source>
</evidence>
<dbReference type="SMART" id="SM00192">
    <property type="entry name" value="LDLa"/>
    <property type="match status" value="2"/>
</dbReference>
<dbReference type="Gene3D" id="3.10.100.10">
    <property type="entry name" value="Mannose-Binding Protein A, subunit A"/>
    <property type="match status" value="1"/>
</dbReference>
<dbReference type="SUPFAM" id="SSF57424">
    <property type="entry name" value="LDL receptor-like module"/>
    <property type="match status" value="2"/>
</dbReference>
<feature type="disulfide bond" evidence="7">
    <location>
        <begin position="148"/>
        <end position="160"/>
    </location>
</feature>
<dbReference type="PROSITE" id="PS50068">
    <property type="entry name" value="LDLRA_2"/>
    <property type="match status" value="1"/>
</dbReference>
<feature type="transmembrane region" description="Helical" evidence="8">
    <location>
        <begin position="234"/>
        <end position="257"/>
    </location>
</feature>
<dbReference type="InterPro" id="IPR016187">
    <property type="entry name" value="CTDL_fold"/>
</dbReference>
<dbReference type="AlphaFoldDB" id="A0A226CYC7"/>
<organism evidence="11 12">
    <name type="scientific">Folsomia candida</name>
    <name type="common">Springtail</name>
    <dbReference type="NCBI Taxonomy" id="158441"/>
    <lineage>
        <taxon>Eukaryota</taxon>
        <taxon>Metazoa</taxon>
        <taxon>Ecdysozoa</taxon>
        <taxon>Arthropoda</taxon>
        <taxon>Hexapoda</taxon>
        <taxon>Collembola</taxon>
        <taxon>Entomobryomorpha</taxon>
        <taxon>Isotomoidea</taxon>
        <taxon>Isotomidae</taxon>
        <taxon>Proisotominae</taxon>
        <taxon>Folsomia</taxon>
    </lineage>
</organism>
<dbReference type="OrthoDB" id="6328985at2759"/>
<evidence type="ECO:0000256" key="6">
    <source>
        <dbReference type="ARBA" id="ARBA00037982"/>
    </source>
</evidence>
<dbReference type="SUPFAM" id="SSF56112">
    <property type="entry name" value="Protein kinase-like (PK-like)"/>
    <property type="match status" value="1"/>
</dbReference>
<gene>
    <name evidence="11" type="ORF">Fcan01_27244</name>
</gene>
<dbReference type="GO" id="GO:0005524">
    <property type="term" value="F:ATP binding"/>
    <property type="evidence" value="ECO:0007669"/>
    <property type="project" value="UniProtKB-KW"/>
</dbReference>
<dbReference type="CDD" id="cd00037">
    <property type="entry name" value="CLECT"/>
    <property type="match status" value="1"/>
</dbReference>
<evidence type="ECO:0000313" key="11">
    <source>
        <dbReference type="EMBL" id="OXA37989.1"/>
    </source>
</evidence>
<dbReference type="InterPro" id="IPR023415">
    <property type="entry name" value="LDLR_class-A_CS"/>
</dbReference>
<evidence type="ECO:0000256" key="7">
    <source>
        <dbReference type="PROSITE-ProRule" id="PRU00124"/>
    </source>
</evidence>
<dbReference type="Proteomes" id="UP000198287">
    <property type="component" value="Unassembled WGS sequence"/>
</dbReference>
<dbReference type="PANTHER" id="PTHR11042">
    <property type="entry name" value="EUKARYOTIC TRANSLATION INITIATION FACTOR 2-ALPHA KINASE EIF2-ALPHA KINASE -RELATED"/>
    <property type="match status" value="1"/>
</dbReference>
<dbReference type="InterPro" id="IPR016186">
    <property type="entry name" value="C-type_lectin-like/link_sf"/>
</dbReference>
<sequence>YLNHFQYLHHIQNEALPGLINLGIVDGKRFYFQETFMNWTDAKTYCNSSGLRLAEVNSPAQQEFLKTKHSMLQPPQPYWMAGIDSQQSTQMVWERTKEQLPDLHQKWRFSIPYSCLTWATWPENHPDNGIWESKLCSVEWRPLCESKCNSTHFTCENGECIKLSSLCNQANDCTDASDENEIVCSHLSQCKEDEYFCELESKCIPLENVDDGIVDCAGGEDERNQNTPADKDNIISVIIATTSAVVFMVVAAGCFLCRRRSEKPALKRHGEGTFGKVFKAVNPQNLDNPFVAIKCVDIRKMLKLSCTPGCTTSTTTESNHTSKNVDTNILTTLLNEIDVLSQLSNDHVVRYIDSWAEAEDFSCHKLDRFKLQEYVKSLLTSSLSLPCCILSPYNNIFIRMELCQFTLKYFLVKIDPQNLGIRHVATIFNDVATGLKYIHQKGFIHRDIKPGNLFCKQEQGEGYIWKIGDFGLATRLAEHPDKNYGQLGTKWYWSPEMSRNYSYTTKTDMYSLGLTFLEIVKHGRDEFEMFKLAEKLNVLRSVERSVYLREAVQDKFAPWQKVIAKLVEPEQSKRFDCNKLEVILCNISY</sequence>
<evidence type="ECO:0000256" key="8">
    <source>
        <dbReference type="SAM" id="Phobius"/>
    </source>
</evidence>
<dbReference type="CDD" id="cd00180">
    <property type="entry name" value="PKc"/>
    <property type="match status" value="1"/>
</dbReference>
<dbReference type="InterPro" id="IPR000719">
    <property type="entry name" value="Prot_kinase_dom"/>
</dbReference>
<comment type="caution">
    <text evidence="7">Lacks conserved residue(s) required for the propagation of feature annotation.</text>
</comment>
<dbReference type="EMBL" id="LNIX01000050">
    <property type="protein sequence ID" value="OXA37989.1"/>
    <property type="molecule type" value="Genomic_DNA"/>
</dbReference>
<dbReference type="InterPro" id="IPR001304">
    <property type="entry name" value="C-type_lectin-like"/>
</dbReference>
<keyword evidence="3 11" id="KW-0418">Kinase</keyword>
<dbReference type="PROSITE" id="PS01209">
    <property type="entry name" value="LDLRA_1"/>
    <property type="match status" value="1"/>
</dbReference>
<dbReference type="CDD" id="cd00112">
    <property type="entry name" value="LDLa"/>
    <property type="match status" value="2"/>
</dbReference>
<dbReference type="PRINTS" id="PR00261">
    <property type="entry name" value="LDLRECEPTOR"/>
</dbReference>
<evidence type="ECO:0000259" key="10">
    <source>
        <dbReference type="PROSITE" id="PS50041"/>
    </source>
</evidence>
<dbReference type="Gene3D" id="3.30.200.20">
    <property type="entry name" value="Phosphorylase Kinase, domain 1"/>
    <property type="match status" value="1"/>
</dbReference>
<keyword evidence="2" id="KW-0547">Nucleotide-binding</keyword>
<accession>A0A226CYC7</accession>
<comment type="caution">
    <text evidence="11">The sequence shown here is derived from an EMBL/GenBank/DDBJ whole genome shotgun (WGS) entry which is preliminary data.</text>
</comment>
<protein>
    <submittedName>
        <fullName evidence="11">Interferon-induced, double-stranded RNA-activated protein kinase</fullName>
    </submittedName>
</protein>
<dbReference type="GO" id="GO:0005737">
    <property type="term" value="C:cytoplasm"/>
    <property type="evidence" value="ECO:0007669"/>
    <property type="project" value="TreeGrafter"/>
</dbReference>
<dbReference type="Pfam" id="PF00057">
    <property type="entry name" value="Ldl_recept_a"/>
    <property type="match status" value="1"/>
</dbReference>
<evidence type="ECO:0000256" key="5">
    <source>
        <dbReference type="ARBA" id="ARBA00023157"/>
    </source>
</evidence>
<reference evidence="11 12" key="1">
    <citation type="submission" date="2015-12" db="EMBL/GenBank/DDBJ databases">
        <title>The genome of Folsomia candida.</title>
        <authorList>
            <person name="Faddeeva A."/>
            <person name="Derks M.F."/>
            <person name="Anvar Y."/>
            <person name="Smit S."/>
            <person name="Van Straalen N."/>
            <person name="Roelofs D."/>
        </authorList>
    </citation>
    <scope>NUCLEOTIDE SEQUENCE [LARGE SCALE GENOMIC DNA]</scope>
    <source>
        <strain evidence="11 12">VU population</strain>
        <tissue evidence="11">Whole body</tissue>
    </source>
</reference>
<feature type="non-terminal residue" evidence="11">
    <location>
        <position position="1"/>
    </location>
</feature>
<keyword evidence="1" id="KW-0808">Transferase</keyword>
<dbReference type="SMART" id="SM00220">
    <property type="entry name" value="S_TKc"/>
    <property type="match status" value="1"/>
</dbReference>
<name>A0A226CYC7_FOLCA</name>
<feature type="domain" description="C-type lectin" evidence="10">
    <location>
        <begin position="25"/>
        <end position="145"/>
    </location>
</feature>
<dbReference type="Gene3D" id="1.10.510.10">
    <property type="entry name" value="Transferase(Phosphotransferase) domain 1"/>
    <property type="match status" value="1"/>
</dbReference>
<dbReference type="InterPro" id="IPR008271">
    <property type="entry name" value="Ser/Thr_kinase_AS"/>
</dbReference>
<keyword evidence="8" id="KW-0812">Transmembrane</keyword>
<dbReference type="SUPFAM" id="SSF56436">
    <property type="entry name" value="C-type lectin-like"/>
    <property type="match status" value="1"/>
</dbReference>
<dbReference type="Pfam" id="PF00059">
    <property type="entry name" value="Lectin_C"/>
    <property type="match status" value="1"/>
</dbReference>
<evidence type="ECO:0000313" key="12">
    <source>
        <dbReference type="Proteomes" id="UP000198287"/>
    </source>
</evidence>
<evidence type="ECO:0000256" key="4">
    <source>
        <dbReference type="ARBA" id="ARBA00022840"/>
    </source>
</evidence>
<dbReference type="InterPro" id="IPR050339">
    <property type="entry name" value="CC_SR_Kinase"/>
</dbReference>
<dbReference type="PROSITE" id="PS50041">
    <property type="entry name" value="C_TYPE_LECTIN_2"/>
    <property type="match status" value="1"/>
</dbReference>
<dbReference type="InterPro" id="IPR011009">
    <property type="entry name" value="Kinase-like_dom_sf"/>
</dbReference>
<keyword evidence="4" id="KW-0067">ATP-binding</keyword>
<keyword evidence="5 7" id="KW-1015">Disulfide bond</keyword>